<proteinExistence type="predicted"/>
<dbReference type="AlphaFoldDB" id="A0A0A9EFT0"/>
<name>A0A0A9EFT0_ARUDO</name>
<organism evidence="1">
    <name type="scientific">Arundo donax</name>
    <name type="common">Giant reed</name>
    <name type="synonym">Donax arundinaceus</name>
    <dbReference type="NCBI Taxonomy" id="35708"/>
    <lineage>
        <taxon>Eukaryota</taxon>
        <taxon>Viridiplantae</taxon>
        <taxon>Streptophyta</taxon>
        <taxon>Embryophyta</taxon>
        <taxon>Tracheophyta</taxon>
        <taxon>Spermatophyta</taxon>
        <taxon>Magnoliopsida</taxon>
        <taxon>Liliopsida</taxon>
        <taxon>Poales</taxon>
        <taxon>Poaceae</taxon>
        <taxon>PACMAD clade</taxon>
        <taxon>Arundinoideae</taxon>
        <taxon>Arundineae</taxon>
        <taxon>Arundo</taxon>
    </lineage>
</organism>
<reference evidence="1" key="2">
    <citation type="journal article" date="2015" name="Data Brief">
        <title>Shoot transcriptome of the giant reed, Arundo donax.</title>
        <authorList>
            <person name="Barrero R.A."/>
            <person name="Guerrero F.D."/>
            <person name="Moolhuijzen P."/>
            <person name="Goolsby J.A."/>
            <person name="Tidwell J."/>
            <person name="Bellgard S.E."/>
            <person name="Bellgard M.I."/>
        </authorList>
    </citation>
    <scope>NUCLEOTIDE SEQUENCE</scope>
    <source>
        <tissue evidence="1">Shoot tissue taken approximately 20 cm above the soil surface</tissue>
    </source>
</reference>
<dbReference type="EMBL" id="GBRH01200017">
    <property type="protein sequence ID" value="JAD97878.1"/>
    <property type="molecule type" value="Transcribed_RNA"/>
</dbReference>
<protein>
    <submittedName>
        <fullName evidence="1">Uncharacterized protein</fullName>
    </submittedName>
</protein>
<evidence type="ECO:0000313" key="1">
    <source>
        <dbReference type="EMBL" id="JAD97878.1"/>
    </source>
</evidence>
<reference evidence="1" key="1">
    <citation type="submission" date="2014-09" db="EMBL/GenBank/DDBJ databases">
        <authorList>
            <person name="Magalhaes I.L.F."/>
            <person name="Oliveira U."/>
            <person name="Santos F.R."/>
            <person name="Vidigal T.H.D.A."/>
            <person name="Brescovit A.D."/>
            <person name="Santos A.J."/>
        </authorList>
    </citation>
    <scope>NUCLEOTIDE SEQUENCE</scope>
    <source>
        <tissue evidence="1">Shoot tissue taken approximately 20 cm above the soil surface</tissue>
    </source>
</reference>
<accession>A0A0A9EFT0</accession>
<sequence>MACCRVWACQPWEQNGVGVGDFACSIRLFLFLTGCSIFTESNSHR</sequence>